<dbReference type="EMBL" id="FNTI01000001">
    <property type="protein sequence ID" value="SEC73929.1"/>
    <property type="molecule type" value="Genomic_DNA"/>
</dbReference>
<dbReference type="AlphaFoldDB" id="A0A1M6VZR7"/>
<dbReference type="Proteomes" id="UP000183208">
    <property type="component" value="Unassembled WGS sequence"/>
</dbReference>
<proteinExistence type="predicted"/>
<keyword evidence="1" id="KW-1133">Transmembrane helix</keyword>
<feature type="transmembrane region" description="Helical" evidence="1">
    <location>
        <begin position="6"/>
        <end position="28"/>
    </location>
</feature>
<keyword evidence="1" id="KW-0812">Transmembrane</keyword>
<dbReference type="RefSeq" id="WP_074818619.1">
    <property type="nucleotide sequence ID" value="NZ_FNTI01000001.1"/>
</dbReference>
<evidence type="ECO:0000313" key="2">
    <source>
        <dbReference type="EMBL" id="SEC73929.1"/>
    </source>
</evidence>
<keyword evidence="1" id="KW-0472">Membrane</keyword>
<organism evidence="2 3">
    <name type="scientific">Bradyrhizobium lablabi</name>
    <dbReference type="NCBI Taxonomy" id="722472"/>
    <lineage>
        <taxon>Bacteria</taxon>
        <taxon>Pseudomonadati</taxon>
        <taxon>Pseudomonadota</taxon>
        <taxon>Alphaproteobacteria</taxon>
        <taxon>Hyphomicrobiales</taxon>
        <taxon>Nitrobacteraceae</taxon>
        <taxon>Bradyrhizobium</taxon>
    </lineage>
</organism>
<sequence length="324" mass="37088">MVLNALVFGIFHVAILVIVGVVLWRVFLALCRKYAIGRNIGIAVAVLGSLLLSGLVFRTMVQYTLLAVELLRQRQEGDASFQAHREEFREKGLYLSLEDLEKLQELCPPDRIIELRVGAKSFYLPWRWIRGQHTLARSVWASTSGAACPVDPVQSDQLFLFPPDPEIARERDLNLFFIKLRLDEWSSGHPRVPLSNPASRITYSDGSYLEDVTDAWRARNNNPLYVKDDFRAYLLQQAAAVDRTHATPIEMTCTTLDAKTETRSCSAHFQYDDLTAEYTYYPKRSRRTSLDEILHLPDGPIETDGFLPFDARVRKWIDDIQKKP</sequence>
<protein>
    <submittedName>
        <fullName evidence="2">Uncharacterized protein</fullName>
    </submittedName>
</protein>
<evidence type="ECO:0000256" key="1">
    <source>
        <dbReference type="SAM" id="Phobius"/>
    </source>
</evidence>
<evidence type="ECO:0000313" key="3">
    <source>
        <dbReference type="Proteomes" id="UP000183208"/>
    </source>
</evidence>
<accession>A0A1M6VZR7</accession>
<name>A0A1M6VZR7_9BRAD</name>
<feature type="transmembrane region" description="Helical" evidence="1">
    <location>
        <begin position="40"/>
        <end position="61"/>
    </location>
</feature>
<reference evidence="2 3" key="1">
    <citation type="submission" date="2016-10" db="EMBL/GenBank/DDBJ databases">
        <authorList>
            <person name="de Groot N.N."/>
        </authorList>
    </citation>
    <scope>NUCLEOTIDE SEQUENCE [LARGE SCALE GENOMIC DNA]</scope>
    <source>
        <strain evidence="2 3">GAS522</strain>
    </source>
</reference>
<gene>
    <name evidence="2" type="ORF">SAMN05444171_2149</name>
</gene>